<evidence type="ECO:0000313" key="1">
    <source>
        <dbReference type="EMBL" id="UVK63587.1"/>
    </source>
</evidence>
<sequence length="112" mass="12254">MTCCEECAYPGNPGVCVKAGTCPCHDVEEDPVSRISRVAASYDSGNGEAQALTAQALARLAYRRRHSGKTCSHCQETKPLSAFGPDTRKPDGLDPRCRECEGVRKREARRRV</sequence>
<dbReference type="GO" id="GO:0004519">
    <property type="term" value="F:endonuclease activity"/>
    <property type="evidence" value="ECO:0007669"/>
    <property type="project" value="UniProtKB-KW"/>
</dbReference>
<protein>
    <submittedName>
        <fullName evidence="1">HNH endonuclease</fullName>
    </submittedName>
</protein>
<name>A0A9E7QM58_9CAUD</name>
<keyword evidence="1" id="KW-0255">Endonuclease</keyword>
<keyword evidence="1" id="KW-0540">Nuclease</keyword>
<reference evidence="1" key="1">
    <citation type="submission" date="2022-07" db="EMBL/GenBank/DDBJ databases">
        <authorList>
            <person name="Patel Y.B."/>
            <person name="Mathew B.V."/>
            <person name="Medina A."/>
            <person name="Patel V.P."/>
            <person name="Paul R."/>
            <person name="Saji H."/>
            <person name="Syeda A."/>
            <person name="Thomson J."/>
            <person name="Gibb B.P."/>
            <person name="Furlong K.P."/>
            <person name="Rudner A.D."/>
            <person name="Beyer A.R."/>
            <person name="Chong R.A."/>
            <person name="Edgington N.P."/>
            <person name="Freise A.C."/>
            <person name="Garcia Costas A.M."/>
            <person name="Klyczek K.K."/>
            <person name="Swerdlow S.J."/>
            <person name="Garlena R.A."/>
            <person name="Russell D.A."/>
            <person name="Jacobs-Sera D."/>
            <person name="Hatfull G.F."/>
        </authorList>
    </citation>
    <scope>NUCLEOTIDE SEQUENCE</scope>
</reference>
<evidence type="ECO:0000313" key="2">
    <source>
        <dbReference type="Proteomes" id="UP001059694"/>
    </source>
</evidence>
<proteinExistence type="predicted"/>
<dbReference type="Proteomes" id="UP001059694">
    <property type="component" value="Segment"/>
</dbReference>
<keyword evidence="1" id="KW-0378">Hydrolase</keyword>
<keyword evidence="2" id="KW-1185">Reference proteome</keyword>
<organism evidence="1 2">
    <name type="scientific">Arthrobacter phage Janeemi</name>
    <dbReference type="NCBI Taxonomy" id="2927240"/>
    <lineage>
        <taxon>Viruses</taxon>
        <taxon>Duplodnaviria</taxon>
        <taxon>Heunggongvirae</taxon>
        <taxon>Uroviricota</taxon>
        <taxon>Caudoviricetes</taxon>
        <taxon>Casidaviridae</taxon>
        <taxon>Yangvirus</taxon>
        <taxon>Yangvirus janeemi</taxon>
    </lineage>
</organism>
<dbReference type="EMBL" id="ON970616">
    <property type="protein sequence ID" value="UVK63587.1"/>
    <property type="molecule type" value="Genomic_DNA"/>
</dbReference>
<gene>
    <name evidence="1" type="primary">67</name>
    <name evidence="1" type="ORF">SEA_JANEEMI_67</name>
</gene>
<accession>A0A9E7QM58</accession>